<protein>
    <submittedName>
        <fullName evidence="1">Uncharacterized protein</fullName>
    </submittedName>
</protein>
<name>A0A9P0D080_9CUCU</name>
<evidence type="ECO:0000313" key="2">
    <source>
        <dbReference type="Proteomes" id="UP001153636"/>
    </source>
</evidence>
<evidence type="ECO:0000313" key="1">
    <source>
        <dbReference type="EMBL" id="CAH1107882.1"/>
    </source>
</evidence>
<dbReference type="EMBL" id="OV651815">
    <property type="protein sequence ID" value="CAH1107882.1"/>
    <property type="molecule type" value="Genomic_DNA"/>
</dbReference>
<reference evidence="1" key="1">
    <citation type="submission" date="2022-01" db="EMBL/GenBank/DDBJ databases">
        <authorList>
            <person name="King R."/>
        </authorList>
    </citation>
    <scope>NUCLEOTIDE SEQUENCE</scope>
</reference>
<gene>
    <name evidence="1" type="ORF">PSYICH_LOCUS8484</name>
</gene>
<proteinExistence type="predicted"/>
<sequence>MSTTGSLAVSSALLRATAMTNSDDDFETLLQSTRRAFRPNNLINKPGRKKAKQFKRCVMLLRRSNVDFLPSQSEIEFLTDRGLENAIDLFEKLGQGMLVIVPNRDLPVELRLTNNMVINEVESNQINREETIIEATTQANIPRRNVNDTHTENEPFSNFIPQTRQPQLIGTAGFQAITSTSMVAIQIVYLVYSTMNDEKLIELVRGYPVLYDLCNAEYMDSHFKSAIWSKVG</sequence>
<dbReference type="Proteomes" id="UP001153636">
    <property type="component" value="Chromosome 3"/>
</dbReference>
<accession>A0A9P0D080</accession>
<dbReference type="OrthoDB" id="6487365at2759"/>
<keyword evidence="2" id="KW-1185">Reference proteome</keyword>
<dbReference type="AlphaFoldDB" id="A0A9P0D080"/>
<organism evidence="1 2">
    <name type="scientific">Psylliodes chrysocephalus</name>
    <dbReference type="NCBI Taxonomy" id="3402493"/>
    <lineage>
        <taxon>Eukaryota</taxon>
        <taxon>Metazoa</taxon>
        <taxon>Ecdysozoa</taxon>
        <taxon>Arthropoda</taxon>
        <taxon>Hexapoda</taxon>
        <taxon>Insecta</taxon>
        <taxon>Pterygota</taxon>
        <taxon>Neoptera</taxon>
        <taxon>Endopterygota</taxon>
        <taxon>Coleoptera</taxon>
        <taxon>Polyphaga</taxon>
        <taxon>Cucujiformia</taxon>
        <taxon>Chrysomeloidea</taxon>
        <taxon>Chrysomelidae</taxon>
        <taxon>Galerucinae</taxon>
        <taxon>Alticini</taxon>
        <taxon>Psylliodes</taxon>
    </lineage>
</organism>